<dbReference type="CDD" id="cd00761">
    <property type="entry name" value="Glyco_tranf_GTA_type"/>
    <property type="match status" value="1"/>
</dbReference>
<dbReference type="Pfam" id="PF00535">
    <property type="entry name" value="Glycos_transf_2"/>
    <property type="match status" value="2"/>
</dbReference>
<dbReference type="Proteomes" id="UP000697710">
    <property type="component" value="Unassembled WGS sequence"/>
</dbReference>
<dbReference type="SUPFAM" id="SSF53448">
    <property type="entry name" value="Nucleotide-diphospho-sugar transferases"/>
    <property type="match status" value="1"/>
</dbReference>
<feature type="domain" description="Glycosyltransferase 2-like" evidence="1">
    <location>
        <begin position="5"/>
        <end position="47"/>
    </location>
</feature>
<organism evidence="2 3">
    <name type="scientific">Eiseniibacteriota bacterium</name>
    <dbReference type="NCBI Taxonomy" id="2212470"/>
    <lineage>
        <taxon>Bacteria</taxon>
        <taxon>Candidatus Eiseniibacteriota</taxon>
    </lineage>
</organism>
<comment type="caution">
    <text evidence="2">The sequence shown here is derived from an EMBL/GenBank/DDBJ whole genome shotgun (WGS) entry which is preliminary data.</text>
</comment>
<accession>A0A956RQJ7</accession>
<dbReference type="PANTHER" id="PTHR43685:SF2">
    <property type="entry name" value="GLYCOSYLTRANSFERASE 2-LIKE DOMAIN-CONTAINING PROTEIN"/>
    <property type="match status" value="1"/>
</dbReference>
<proteinExistence type="predicted"/>
<dbReference type="InterPro" id="IPR050834">
    <property type="entry name" value="Glycosyltransf_2"/>
</dbReference>
<gene>
    <name evidence="2" type="ORF">KC729_12510</name>
</gene>
<name>A0A956RQJ7_UNCEI</name>
<dbReference type="AlphaFoldDB" id="A0A956RQJ7"/>
<evidence type="ECO:0000313" key="2">
    <source>
        <dbReference type="EMBL" id="MCA9728502.1"/>
    </source>
</evidence>
<dbReference type="EMBL" id="JAGQHR010000401">
    <property type="protein sequence ID" value="MCA9728502.1"/>
    <property type="molecule type" value="Genomic_DNA"/>
</dbReference>
<reference evidence="2" key="2">
    <citation type="journal article" date="2021" name="Microbiome">
        <title>Successional dynamics and alternative stable states in a saline activated sludge microbial community over 9 years.</title>
        <authorList>
            <person name="Wang Y."/>
            <person name="Ye J."/>
            <person name="Ju F."/>
            <person name="Liu L."/>
            <person name="Boyd J.A."/>
            <person name="Deng Y."/>
            <person name="Parks D.H."/>
            <person name="Jiang X."/>
            <person name="Yin X."/>
            <person name="Woodcroft B.J."/>
            <person name="Tyson G.W."/>
            <person name="Hugenholtz P."/>
            <person name="Polz M.F."/>
            <person name="Zhang T."/>
        </authorList>
    </citation>
    <scope>NUCLEOTIDE SEQUENCE</scope>
    <source>
        <strain evidence="2">HKST-UBA01</strain>
    </source>
</reference>
<dbReference type="PANTHER" id="PTHR43685">
    <property type="entry name" value="GLYCOSYLTRANSFERASE"/>
    <property type="match status" value="1"/>
</dbReference>
<sequence length="326" mass="36790">MARVSVVVPCSSQKEAVRATVDSILNQTYDDYELLVSDDGSTDGTGVEMLAHLGPDPSRAERAWLESLQEETGTRYIQMIRGNTLIHYLHQVLSRGVGAARNRAVTRTVGEYIAFAEPGDVWHKKKLAVQIDVLDTHRDLHALIGPKAPTGGRPSSPRRKPVPQLVEFDEAVQPPGLSLTGAVLRRSCLGWDAPFDENLPACEDFDFWLRIGSRYQIARLAEQLQSGAPAKPKTGWSLDRYRVYALEKSFQSGHLTPTQRYRVAEVLVDRCARLAQGYRQRENLERSNFYERKRKRFVIEVEKLDVSDPLFAGRKTSRRRLTEATT</sequence>
<evidence type="ECO:0000313" key="3">
    <source>
        <dbReference type="Proteomes" id="UP000697710"/>
    </source>
</evidence>
<dbReference type="Gene3D" id="3.90.550.10">
    <property type="entry name" value="Spore Coat Polysaccharide Biosynthesis Protein SpsA, Chain A"/>
    <property type="match status" value="1"/>
</dbReference>
<dbReference type="InterPro" id="IPR001173">
    <property type="entry name" value="Glyco_trans_2-like"/>
</dbReference>
<evidence type="ECO:0000259" key="1">
    <source>
        <dbReference type="Pfam" id="PF00535"/>
    </source>
</evidence>
<dbReference type="InterPro" id="IPR029044">
    <property type="entry name" value="Nucleotide-diphossugar_trans"/>
</dbReference>
<reference evidence="2" key="1">
    <citation type="submission" date="2020-04" db="EMBL/GenBank/DDBJ databases">
        <authorList>
            <person name="Zhang T."/>
        </authorList>
    </citation>
    <scope>NUCLEOTIDE SEQUENCE</scope>
    <source>
        <strain evidence="2">HKST-UBA01</strain>
    </source>
</reference>
<protein>
    <submittedName>
        <fullName evidence="2">Glycosyltransferase family 2 protein</fullName>
    </submittedName>
</protein>
<feature type="domain" description="Glycosyltransferase 2-like" evidence="1">
    <location>
        <begin position="82"/>
        <end position="159"/>
    </location>
</feature>